<gene>
    <name evidence="2" type="ORF">CK203_084692</name>
</gene>
<evidence type="ECO:0000313" key="2">
    <source>
        <dbReference type="EMBL" id="RVW51174.1"/>
    </source>
</evidence>
<organism evidence="2 3">
    <name type="scientific">Vitis vinifera</name>
    <name type="common">Grape</name>
    <dbReference type="NCBI Taxonomy" id="29760"/>
    <lineage>
        <taxon>Eukaryota</taxon>
        <taxon>Viridiplantae</taxon>
        <taxon>Streptophyta</taxon>
        <taxon>Embryophyta</taxon>
        <taxon>Tracheophyta</taxon>
        <taxon>Spermatophyta</taxon>
        <taxon>Magnoliopsida</taxon>
        <taxon>eudicotyledons</taxon>
        <taxon>Gunneridae</taxon>
        <taxon>Pentapetalae</taxon>
        <taxon>rosids</taxon>
        <taxon>Vitales</taxon>
        <taxon>Vitaceae</taxon>
        <taxon>Viteae</taxon>
        <taxon>Vitis</taxon>
    </lineage>
</organism>
<accession>A0A438ETS2</accession>
<proteinExistence type="predicted"/>
<dbReference type="Proteomes" id="UP000288805">
    <property type="component" value="Unassembled WGS sequence"/>
</dbReference>
<reference evidence="2 3" key="1">
    <citation type="journal article" date="2018" name="PLoS Genet.">
        <title>Population sequencing reveals clonal diversity and ancestral inbreeding in the grapevine cultivar Chardonnay.</title>
        <authorList>
            <person name="Roach M.J."/>
            <person name="Johnson D.L."/>
            <person name="Bohlmann J."/>
            <person name="van Vuuren H.J."/>
            <person name="Jones S.J."/>
            <person name="Pretorius I.S."/>
            <person name="Schmidt S.A."/>
            <person name="Borneman A.R."/>
        </authorList>
    </citation>
    <scope>NUCLEOTIDE SEQUENCE [LARGE SCALE GENOMIC DNA]</scope>
    <source>
        <strain evidence="3">cv. Chardonnay</strain>
        <tissue evidence="2">Leaf</tissue>
    </source>
</reference>
<evidence type="ECO:0000256" key="1">
    <source>
        <dbReference type="SAM" id="MobiDB-lite"/>
    </source>
</evidence>
<protein>
    <submittedName>
        <fullName evidence="2">Uncharacterized protein</fullName>
    </submittedName>
</protein>
<dbReference type="EMBL" id="QGNW01001186">
    <property type="protein sequence ID" value="RVW51174.1"/>
    <property type="molecule type" value="Genomic_DNA"/>
</dbReference>
<feature type="compositionally biased region" description="Polar residues" evidence="1">
    <location>
        <begin position="81"/>
        <end position="93"/>
    </location>
</feature>
<feature type="region of interest" description="Disordered" evidence="1">
    <location>
        <begin position="57"/>
        <end position="93"/>
    </location>
</feature>
<name>A0A438ETS2_VITVI</name>
<sequence length="93" mass="10369">MLGEQQSDQFETFAFIIHGGETFQLSDQRPGKGVIVLGVTTVGNEATQEDRCWNIQGKPLARRNPRPDCNSKAYHSESKNLDNQTATSPFTKE</sequence>
<comment type="caution">
    <text evidence="2">The sequence shown here is derived from an EMBL/GenBank/DDBJ whole genome shotgun (WGS) entry which is preliminary data.</text>
</comment>
<evidence type="ECO:0000313" key="3">
    <source>
        <dbReference type="Proteomes" id="UP000288805"/>
    </source>
</evidence>
<dbReference type="AlphaFoldDB" id="A0A438ETS2"/>